<dbReference type="PANTHER" id="PTHR47481">
    <property type="match status" value="1"/>
</dbReference>
<proteinExistence type="predicted"/>
<dbReference type="PANTHER" id="PTHR47481:SF31">
    <property type="entry name" value="OS01G0873500 PROTEIN"/>
    <property type="match status" value="1"/>
</dbReference>
<sequence length="234" mass="25886">MASSVASHSTASSNRPTDIARIPASLKFVVSNLRTLVPTQLTTDNYAIWKSQIVNLLRANGFEHFLDPSCTPSTLQETSTASSITSQSTAATWLLTDQNLSAAKCSTISPTILPYVLHLDSTASIWKALEMRFQSSNRSKVIQLKNELHNVSMKNQSMIQYLTFIKTLVNQIAAAGSTIDTEDIIMYILNGLSPPYQAFKTTIHTMQNSLSLDNFYLLLISEESHVQNDVIRIS</sequence>
<evidence type="ECO:0008006" key="3">
    <source>
        <dbReference type="Google" id="ProtNLM"/>
    </source>
</evidence>
<accession>A0A8T3BVS5</accession>
<comment type="caution">
    <text evidence="1">The sequence shown here is derived from an EMBL/GenBank/DDBJ whole genome shotgun (WGS) entry which is preliminary data.</text>
</comment>
<reference evidence="1" key="1">
    <citation type="journal article" date="2022" name="Front. Genet.">
        <title>Chromosome-Scale Assembly of the Dendrobium nobile Genome Provides Insights Into the Molecular Mechanism of the Biosynthesis of the Medicinal Active Ingredient of Dendrobium.</title>
        <authorList>
            <person name="Xu Q."/>
            <person name="Niu S.-C."/>
            <person name="Li K.-L."/>
            <person name="Zheng P.-J."/>
            <person name="Zhang X.-J."/>
            <person name="Jia Y."/>
            <person name="Liu Y."/>
            <person name="Niu Y.-X."/>
            <person name="Yu L.-H."/>
            <person name="Chen D.-F."/>
            <person name="Zhang G.-Q."/>
        </authorList>
    </citation>
    <scope>NUCLEOTIDE SEQUENCE</scope>
    <source>
        <tissue evidence="1">Leaf</tissue>
    </source>
</reference>
<gene>
    <name evidence="1" type="ORF">KFK09_007190</name>
</gene>
<name>A0A8T3BVS5_DENNO</name>
<keyword evidence="2" id="KW-1185">Reference proteome</keyword>
<evidence type="ECO:0000313" key="1">
    <source>
        <dbReference type="EMBL" id="KAI0519731.1"/>
    </source>
</evidence>
<dbReference type="Proteomes" id="UP000829196">
    <property type="component" value="Unassembled WGS sequence"/>
</dbReference>
<protein>
    <recommendedName>
        <fullName evidence="3">Retrovirus-related Pol polyprotein from transposon TNT 1-94</fullName>
    </recommendedName>
</protein>
<dbReference type="AlphaFoldDB" id="A0A8T3BVS5"/>
<dbReference type="Pfam" id="PF14223">
    <property type="entry name" value="Retrotran_gag_2"/>
    <property type="match status" value="1"/>
</dbReference>
<dbReference type="OrthoDB" id="693186at2759"/>
<evidence type="ECO:0000313" key="2">
    <source>
        <dbReference type="Proteomes" id="UP000829196"/>
    </source>
</evidence>
<organism evidence="1 2">
    <name type="scientific">Dendrobium nobile</name>
    <name type="common">Orchid</name>
    <dbReference type="NCBI Taxonomy" id="94219"/>
    <lineage>
        <taxon>Eukaryota</taxon>
        <taxon>Viridiplantae</taxon>
        <taxon>Streptophyta</taxon>
        <taxon>Embryophyta</taxon>
        <taxon>Tracheophyta</taxon>
        <taxon>Spermatophyta</taxon>
        <taxon>Magnoliopsida</taxon>
        <taxon>Liliopsida</taxon>
        <taxon>Asparagales</taxon>
        <taxon>Orchidaceae</taxon>
        <taxon>Epidendroideae</taxon>
        <taxon>Malaxideae</taxon>
        <taxon>Dendrobiinae</taxon>
        <taxon>Dendrobium</taxon>
    </lineage>
</organism>
<dbReference type="EMBL" id="JAGYWB010000006">
    <property type="protein sequence ID" value="KAI0519731.1"/>
    <property type="molecule type" value="Genomic_DNA"/>
</dbReference>